<dbReference type="KEGG" id="lgi:LOTGIDRAFT_237774"/>
<dbReference type="PANTHER" id="PTHR11247">
    <property type="entry name" value="PALMITOYL-PROTEIN THIOESTERASE/DOLICHYLDIPHOSPHATASE 1"/>
    <property type="match status" value="1"/>
</dbReference>
<dbReference type="Pfam" id="PF01569">
    <property type="entry name" value="PAP2"/>
    <property type="match status" value="1"/>
</dbReference>
<keyword evidence="8 11" id="KW-0472">Membrane</keyword>
<accession>V4B6T9</accession>
<evidence type="ECO:0000313" key="14">
    <source>
        <dbReference type="Proteomes" id="UP000030746"/>
    </source>
</evidence>
<dbReference type="UniPathway" id="UPA00378"/>
<comment type="function">
    <text evidence="9 11">Required for efficient N-glycosylation. Necessary for maintaining optimal levels of dolichol-linked oligosaccharides. Hydrolyzes dolichyl pyrophosphate at a very high rate and dolichyl monophosphate at a much lower rate. Does not act on phosphatidate.</text>
</comment>
<evidence type="ECO:0000256" key="11">
    <source>
        <dbReference type="RuleBase" id="RU367078"/>
    </source>
</evidence>
<evidence type="ECO:0000256" key="10">
    <source>
        <dbReference type="ARBA" id="ARBA00047349"/>
    </source>
</evidence>
<name>V4B6T9_LOTGI</name>
<organism evidence="13 14">
    <name type="scientific">Lottia gigantea</name>
    <name type="common">Giant owl limpet</name>
    <dbReference type="NCBI Taxonomy" id="225164"/>
    <lineage>
        <taxon>Eukaryota</taxon>
        <taxon>Metazoa</taxon>
        <taxon>Spiralia</taxon>
        <taxon>Lophotrochozoa</taxon>
        <taxon>Mollusca</taxon>
        <taxon>Gastropoda</taxon>
        <taxon>Patellogastropoda</taxon>
        <taxon>Lottioidea</taxon>
        <taxon>Lottiidae</taxon>
        <taxon>Lottia</taxon>
    </lineage>
</organism>
<keyword evidence="4 11" id="KW-0812">Transmembrane</keyword>
<proteinExistence type="inferred from homology"/>
<dbReference type="OrthoDB" id="302705at2759"/>
<keyword evidence="14" id="KW-1185">Reference proteome</keyword>
<comment type="similarity">
    <text evidence="3 11">Belongs to the dolichyldiphosphatase family.</text>
</comment>
<dbReference type="InterPro" id="IPR036938">
    <property type="entry name" value="PAP2/HPO_sf"/>
</dbReference>
<keyword evidence="5 11" id="KW-0378">Hydrolase</keyword>
<evidence type="ECO:0000256" key="7">
    <source>
        <dbReference type="ARBA" id="ARBA00022989"/>
    </source>
</evidence>
<dbReference type="EMBL" id="KB200071">
    <property type="protein sequence ID" value="ESP03246.1"/>
    <property type="molecule type" value="Genomic_DNA"/>
</dbReference>
<dbReference type="Proteomes" id="UP000030746">
    <property type="component" value="Unassembled WGS sequence"/>
</dbReference>
<dbReference type="GO" id="GO:0006487">
    <property type="term" value="P:protein N-linked glycosylation"/>
    <property type="evidence" value="ECO:0007669"/>
    <property type="project" value="UniProtKB-UniRule"/>
</dbReference>
<dbReference type="Gene3D" id="1.20.144.10">
    <property type="entry name" value="Phosphatidic acid phosphatase type 2/haloperoxidase"/>
    <property type="match status" value="1"/>
</dbReference>
<dbReference type="GO" id="GO:0047874">
    <property type="term" value="F:dolichyldiphosphatase activity"/>
    <property type="evidence" value="ECO:0007669"/>
    <property type="project" value="UniProtKB-UniRule"/>
</dbReference>
<evidence type="ECO:0000313" key="13">
    <source>
        <dbReference type="EMBL" id="ESP03246.1"/>
    </source>
</evidence>
<dbReference type="InterPro" id="IPR039667">
    <property type="entry name" value="Dolichyldiphosphatase_PAP2"/>
</dbReference>
<dbReference type="STRING" id="225164.V4B6T9"/>
<dbReference type="CDD" id="cd03382">
    <property type="entry name" value="PAP2_dolichyldiphosphatase"/>
    <property type="match status" value="1"/>
</dbReference>
<dbReference type="RefSeq" id="XP_009046045.1">
    <property type="nucleotide sequence ID" value="XM_009047797.1"/>
</dbReference>
<dbReference type="OMA" id="VYATLIW"/>
<evidence type="ECO:0000256" key="8">
    <source>
        <dbReference type="ARBA" id="ARBA00023136"/>
    </source>
</evidence>
<feature type="domain" description="Phosphatidic acid phosphatase type 2/haloperoxidase" evidence="12">
    <location>
        <begin position="70"/>
        <end position="188"/>
    </location>
</feature>
<dbReference type="SUPFAM" id="SSF48317">
    <property type="entry name" value="Acid phosphatase/Vanadium-dependent haloperoxidase"/>
    <property type="match status" value="1"/>
</dbReference>
<reference evidence="13 14" key="1">
    <citation type="journal article" date="2013" name="Nature">
        <title>Insights into bilaterian evolution from three spiralian genomes.</title>
        <authorList>
            <person name="Simakov O."/>
            <person name="Marletaz F."/>
            <person name="Cho S.J."/>
            <person name="Edsinger-Gonzales E."/>
            <person name="Havlak P."/>
            <person name="Hellsten U."/>
            <person name="Kuo D.H."/>
            <person name="Larsson T."/>
            <person name="Lv J."/>
            <person name="Arendt D."/>
            <person name="Savage R."/>
            <person name="Osoegawa K."/>
            <person name="de Jong P."/>
            <person name="Grimwood J."/>
            <person name="Chapman J.A."/>
            <person name="Shapiro H."/>
            <person name="Aerts A."/>
            <person name="Otillar R.P."/>
            <person name="Terry A.Y."/>
            <person name="Boore J.L."/>
            <person name="Grigoriev I.V."/>
            <person name="Lindberg D.R."/>
            <person name="Seaver E.C."/>
            <person name="Weisblat D.A."/>
            <person name="Putnam N.H."/>
            <person name="Rokhsar D.S."/>
        </authorList>
    </citation>
    <scope>NUCLEOTIDE SEQUENCE [LARGE SCALE GENOMIC DNA]</scope>
</reference>
<dbReference type="GeneID" id="20250553"/>
<dbReference type="FunFam" id="1.20.144.10:FF:000003">
    <property type="entry name" value="Dolichyldiphosphatase 1"/>
    <property type="match status" value="1"/>
</dbReference>
<dbReference type="CTD" id="20250553"/>
<evidence type="ECO:0000259" key="12">
    <source>
        <dbReference type="SMART" id="SM00014"/>
    </source>
</evidence>
<feature type="transmembrane region" description="Helical" evidence="11">
    <location>
        <begin position="116"/>
        <end position="133"/>
    </location>
</feature>
<feature type="transmembrane region" description="Helical" evidence="11">
    <location>
        <begin position="43"/>
        <end position="64"/>
    </location>
</feature>
<evidence type="ECO:0000256" key="1">
    <source>
        <dbReference type="ARBA" id="ARBA00004477"/>
    </source>
</evidence>
<dbReference type="SMART" id="SM00014">
    <property type="entry name" value="acidPPc"/>
    <property type="match status" value="1"/>
</dbReference>
<evidence type="ECO:0000256" key="4">
    <source>
        <dbReference type="ARBA" id="ARBA00022692"/>
    </source>
</evidence>
<dbReference type="AlphaFoldDB" id="V4B6T9"/>
<evidence type="ECO:0000256" key="6">
    <source>
        <dbReference type="ARBA" id="ARBA00022824"/>
    </source>
</evidence>
<dbReference type="HOGENOM" id="CLU_074922_1_2_1"/>
<keyword evidence="6 11" id="KW-0256">Endoplasmic reticulum</keyword>
<comment type="pathway">
    <text evidence="2 11">Protein modification; protein glycosylation.</text>
</comment>
<comment type="subcellular location">
    <subcellularLocation>
        <location evidence="1 11">Endoplasmic reticulum membrane</location>
        <topology evidence="1 11">Multi-pass membrane protein</topology>
    </subcellularLocation>
</comment>
<evidence type="ECO:0000256" key="9">
    <source>
        <dbReference type="ARBA" id="ARBA00024907"/>
    </source>
</evidence>
<sequence length="247" mass="28632">MAGAEKSQNLVPNPSGDEKDFIEWTAISLTHVEYPKGDIVGKVLAMLSLVPVSLLVSFFTLIIFRRELHTMCYLLGILINEIINWVLKHLIREIRPIRDRAVLFSEFGMPSSHSQFMWFFSIYLTFFLFVRVYKNCNWYDDLWKYVISLSGFLSAILVSYSRVYLGYHTVSQITWGGIIGLTLGTVWFLVVQFLLTPLFPFIASSPIGEFFMVRDSTLIPHVLWFEYTSSRSEARSRQRKVTSRKSQ</sequence>
<keyword evidence="7 11" id="KW-1133">Transmembrane helix</keyword>
<dbReference type="GO" id="GO:0005789">
    <property type="term" value="C:endoplasmic reticulum membrane"/>
    <property type="evidence" value="ECO:0007669"/>
    <property type="project" value="UniProtKB-SubCell"/>
</dbReference>
<dbReference type="EC" id="3.6.1.43" evidence="11"/>
<evidence type="ECO:0000256" key="2">
    <source>
        <dbReference type="ARBA" id="ARBA00004922"/>
    </source>
</evidence>
<dbReference type="InterPro" id="IPR000326">
    <property type="entry name" value="PAP2/HPO"/>
</dbReference>
<comment type="catalytic activity">
    <reaction evidence="10 11">
        <text>a di-trans,poly-cis-dolichyl diphosphate + H2O = a di-trans,poly-cis-dolichyl phosphate + phosphate + H(+)</text>
        <dbReference type="Rhea" id="RHEA:14385"/>
        <dbReference type="Rhea" id="RHEA-COMP:19498"/>
        <dbReference type="Rhea" id="RHEA-COMP:19506"/>
        <dbReference type="ChEBI" id="CHEBI:15377"/>
        <dbReference type="ChEBI" id="CHEBI:15378"/>
        <dbReference type="ChEBI" id="CHEBI:43474"/>
        <dbReference type="ChEBI" id="CHEBI:57497"/>
        <dbReference type="ChEBI" id="CHEBI:57683"/>
        <dbReference type="EC" id="3.6.1.43"/>
    </reaction>
</comment>
<evidence type="ECO:0000256" key="3">
    <source>
        <dbReference type="ARBA" id="ARBA00005518"/>
    </source>
</evidence>
<dbReference type="GO" id="GO:0008610">
    <property type="term" value="P:lipid biosynthetic process"/>
    <property type="evidence" value="ECO:0007669"/>
    <property type="project" value="TreeGrafter"/>
</dbReference>
<dbReference type="PANTHER" id="PTHR11247:SF1">
    <property type="entry name" value="DOLICHYLDIPHOSPHATASE 1"/>
    <property type="match status" value="1"/>
</dbReference>
<protein>
    <recommendedName>
        <fullName evidence="11">Dolichyldiphosphatase</fullName>
        <ecNumber evidence="11">3.6.1.43</ecNumber>
    </recommendedName>
</protein>
<gene>
    <name evidence="13" type="ORF">LOTGIDRAFT_237774</name>
</gene>
<feature type="transmembrane region" description="Helical" evidence="11">
    <location>
        <begin position="173"/>
        <end position="195"/>
    </location>
</feature>
<feature type="transmembrane region" description="Helical" evidence="11">
    <location>
        <begin position="145"/>
        <end position="167"/>
    </location>
</feature>
<evidence type="ECO:0000256" key="5">
    <source>
        <dbReference type="ARBA" id="ARBA00022801"/>
    </source>
</evidence>